<dbReference type="OrthoDB" id="10470419at2759"/>
<dbReference type="AlphaFoldDB" id="A0A812TTF1"/>
<sequence length="152" mass="15971">MANAFESKLSKAVALLALVKAQLMSHQASKDALSVLREIGATWGETALLLGLAQEGAKEAGQAAALLDQAKRKKNRWQEAYALLVTVLGSLPKGAPVATAIANFLTFAKQHGVYVGATDAASGIRRLHCYGGTMQDLEDIHDRLGAASKSGK</sequence>
<accession>A0A812TTF1</accession>
<reference evidence="1" key="1">
    <citation type="submission" date="2021-02" db="EMBL/GenBank/DDBJ databases">
        <authorList>
            <person name="Dougan E. K."/>
            <person name="Rhodes N."/>
            <person name="Thang M."/>
            <person name="Chan C."/>
        </authorList>
    </citation>
    <scope>NUCLEOTIDE SEQUENCE</scope>
</reference>
<evidence type="ECO:0000313" key="2">
    <source>
        <dbReference type="Proteomes" id="UP000649617"/>
    </source>
</evidence>
<proteinExistence type="predicted"/>
<organism evidence="1 2">
    <name type="scientific">Symbiodinium pilosum</name>
    <name type="common">Dinoflagellate</name>
    <dbReference type="NCBI Taxonomy" id="2952"/>
    <lineage>
        <taxon>Eukaryota</taxon>
        <taxon>Sar</taxon>
        <taxon>Alveolata</taxon>
        <taxon>Dinophyceae</taxon>
        <taxon>Suessiales</taxon>
        <taxon>Symbiodiniaceae</taxon>
        <taxon>Symbiodinium</taxon>
    </lineage>
</organism>
<name>A0A812TTF1_SYMPI</name>
<dbReference type="Proteomes" id="UP000649617">
    <property type="component" value="Unassembled WGS sequence"/>
</dbReference>
<protein>
    <submittedName>
        <fullName evidence="1">Uncharacterized protein</fullName>
    </submittedName>
</protein>
<evidence type="ECO:0000313" key="1">
    <source>
        <dbReference type="EMBL" id="CAE7541524.1"/>
    </source>
</evidence>
<feature type="non-terminal residue" evidence="1">
    <location>
        <position position="1"/>
    </location>
</feature>
<keyword evidence="2" id="KW-1185">Reference proteome</keyword>
<comment type="caution">
    <text evidence="1">The sequence shown here is derived from an EMBL/GenBank/DDBJ whole genome shotgun (WGS) entry which is preliminary data.</text>
</comment>
<dbReference type="EMBL" id="CAJNIZ010033002">
    <property type="protein sequence ID" value="CAE7541524.1"/>
    <property type="molecule type" value="Genomic_DNA"/>
</dbReference>
<gene>
    <name evidence="1" type="ORF">SPIL2461_LOCUS14328</name>
</gene>